<evidence type="ECO:0000256" key="1">
    <source>
        <dbReference type="ARBA" id="ARBA00022723"/>
    </source>
</evidence>
<sequence length="417" mass="46149">MSDRAQTLTSQDLLASQTSLVSAAAEALPHAFTACTHPLGPVRQAIYLCLSCEPGKPKGVCAACSIACHADHEQLELFPKRTFRCDCPTRAFPASHRCTLHTAAEPINEGNRYGQNFRGVFCRCGRKYDVRRERETMIQCLACEDWFHESCLNLRERPPSREPSPVQEGEGDDDVSESESDGLPLPLLSEEDYDTLVCGACVREIPTLRRWAGTRGAMMVVRDADAQPWKAIGREDDADGREGKVEVQESEERETQTGEKRPREGDCDEGGSSKRLRASPSHACLAPPAHPTAQALFDSLDANLGAGDVFLTEGWRGRWCRCPSCLPSLEARPYLLEEEETYEPPEDPDSGLSLEELGMRALSRLPRERALDGIRAFNEMRDGLMSYLRPFAAEGRVVAEEDVRAFFEARGGEGAAR</sequence>
<feature type="domain" description="UBR-type" evidence="6">
    <location>
        <begin position="33"/>
        <end position="103"/>
    </location>
</feature>
<dbReference type="Pfam" id="PF02207">
    <property type="entry name" value="zf-UBR"/>
    <property type="match status" value="1"/>
</dbReference>
<dbReference type="CDD" id="cd19677">
    <property type="entry name" value="UBR-box_UBR7"/>
    <property type="match status" value="1"/>
</dbReference>
<feature type="compositionally biased region" description="Acidic residues" evidence="5">
    <location>
        <begin position="169"/>
        <end position="180"/>
    </location>
</feature>
<reference evidence="7 8" key="1">
    <citation type="journal article" date="2012" name="Science">
        <title>The Paleozoic origin of enzymatic lignin decomposition reconstructed from 31 fungal genomes.</title>
        <authorList>
            <person name="Floudas D."/>
            <person name="Binder M."/>
            <person name="Riley R."/>
            <person name="Barry K."/>
            <person name="Blanchette R.A."/>
            <person name="Henrissat B."/>
            <person name="Martinez A.T."/>
            <person name="Otillar R."/>
            <person name="Spatafora J.W."/>
            <person name="Yadav J.S."/>
            <person name="Aerts A."/>
            <person name="Benoit I."/>
            <person name="Boyd A."/>
            <person name="Carlson A."/>
            <person name="Copeland A."/>
            <person name="Coutinho P.M."/>
            <person name="de Vries R.P."/>
            <person name="Ferreira P."/>
            <person name="Findley K."/>
            <person name="Foster B."/>
            <person name="Gaskell J."/>
            <person name="Glotzer D."/>
            <person name="Gorecki P."/>
            <person name="Heitman J."/>
            <person name="Hesse C."/>
            <person name="Hori C."/>
            <person name="Igarashi K."/>
            <person name="Jurgens J.A."/>
            <person name="Kallen N."/>
            <person name="Kersten P."/>
            <person name="Kohler A."/>
            <person name="Kuees U."/>
            <person name="Kumar T.K.A."/>
            <person name="Kuo A."/>
            <person name="LaButti K."/>
            <person name="Larrondo L.F."/>
            <person name="Lindquist E."/>
            <person name="Ling A."/>
            <person name="Lombard V."/>
            <person name="Lucas S."/>
            <person name="Lundell T."/>
            <person name="Martin R."/>
            <person name="McLaughlin D.J."/>
            <person name="Morgenstern I."/>
            <person name="Morin E."/>
            <person name="Murat C."/>
            <person name="Nagy L.G."/>
            <person name="Nolan M."/>
            <person name="Ohm R.A."/>
            <person name="Patyshakuliyeva A."/>
            <person name="Rokas A."/>
            <person name="Ruiz-Duenas F.J."/>
            <person name="Sabat G."/>
            <person name="Salamov A."/>
            <person name="Samejima M."/>
            <person name="Schmutz J."/>
            <person name="Slot J.C."/>
            <person name="St John F."/>
            <person name="Stenlid J."/>
            <person name="Sun H."/>
            <person name="Sun S."/>
            <person name="Syed K."/>
            <person name="Tsang A."/>
            <person name="Wiebenga A."/>
            <person name="Young D."/>
            <person name="Pisabarro A."/>
            <person name="Eastwood D.C."/>
            <person name="Martin F."/>
            <person name="Cullen D."/>
            <person name="Grigoriev I.V."/>
            <person name="Hibbett D.S."/>
        </authorList>
    </citation>
    <scope>NUCLEOTIDE SEQUENCE [LARGE SCALE GENOMIC DNA]</scope>
    <source>
        <strain evidence="7 8">ATCC 11539</strain>
    </source>
</reference>
<dbReference type="GeneID" id="19309068"/>
<keyword evidence="1" id="KW-0479">Metal-binding</keyword>
<keyword evidence="8" id="KW-1185">Reference proteome</keyword>
<evidence type="ECO:0000256" key="4">
    <source>
        <dbReference type="PROSITE-ProRule" id="PRU00508"/>
    </source>
</evidence>
<dbReference type="SMART" id="SM00249">
    <property type="entry name" value="PHD"/>
    <property type="match status" value="1"/>
</dbReference>
<feature type="region of interest" description="Disordered" evidence="5">
    <location>
        <begin position="157"/>
        <end position="187"/>
    </location>
</feature>
<evidence type="ECO:0000259" key="6">
    <source>
        <dbReference type="PROSITE" id="PS51157"/>
    </source>
</evidence>
<dbReference type="PROSITE" id="PS01359">
    <property type="entry name" value="ZF_PHD_1"/>
    <property type="match status" value="1"/>
</dbReference>
<dbReference type="AlphaFoldDB" id="S7PTU7"/>
<keyword evidence="2" id="KW-0863">Zinc-finger</keyword>
<evidence type="ECO:0000256" key="2">
    <source>
        <dbReference type="ARBA" id="ARBA00022771"/>
    </source>
</evidence>
<evidence type="ECO:0000313" key="7">
    <source>
        <dbReference type="EMBL" id="EPQ51221.1"/>
    </source>
</evidence>
<dbReference type="SUPFAM" id="SSF57903">
    <property type="entry name" value="FYVE/PHD zinc finger"/>
    <property type="match status" value="1"/>
</dbReference>
<dbReference type="PANTHER" id="PTHR13513">
    <property type="entry name" value="E3 UBIQUITIN-PROTEIN LIGASE UBR7"/>
    <property type="match status" value="1"/>
</dbReference>
<dbReference type="GO" id="GO:0008270">
    <property type="term" value="F:zinc ion binding"/>
    <property type="evidence" value="ECO:0007669"/>
    <property type="project" value="UniProtKB-KW"/>
</dbReference>
<dbReference type="InterPro" id="IPR011011">
    <property type="entry name" value="Znf_FYVE_PHD"/>
</dbReference>
<organism evidence="7 8">
    <name type="scientific">Gloeophyllum trabeum (strain ATCC 11539 / FP-39264 / Madison 617)</name>
    <name type="common">Brown rot fungus</name>
    <dbReference type="NCBI Taxonomy" id="670483"/>
    <lineage>
        <taxon>Eukaryota</taxon>
        <taxon>Fungi</taxon>
        <taxon>Dikarya</taxon>
        <taxon>Basidiomycota</taxon>
        <taxon>Agaricomycotina</taxon>
        <taxon>Agaricomycetes</taxon>
        <taxon>Gloeophyllales</taxon>
        <taxon>Gloeophyllaceae</taxon>
        <taxon>Gloeophyllum</taxon>
    </lineage>
</organism>
<dbReference type="Gene3D" id="3.30.40.10">
    <property type="entry name" value="Zinc/RING finger domain, C3HC4 (zinc finger)"/>
    <property type="match status" value="1"/>
</dbReference>
<dbReference type="eggNOG" id="KOG2752">
    <property type="taxonomic scope" value="Eukaryota"/>
</dbReference>
<dbReference type="Pfam" id="PF00628">
    <property type="entry name" value="PHD"/>
    <property type="match status" value="1"/>
</dbReference>
<evidence type="ECO:0000313" key="8">
    <source>
        <dbReference type="Proteomes" id="UP000030669"/>
    </source>
</evidence>
<dbReference type="InterPro" id="IPR040204">
    <property type="entry name" value="UBR7"/>
</dbReference>
<accession>S7PTU7</accession>
<feature type="zinc finger region" description="UBR-type" evidence="4">
    <location>
        <begin position="33"/>
        <end position="103"/>
    </location>
</feature>
<dbReference type="RefSeq" id="XP_007870225.1">
    <property type="nucleotide sequence ID" value="XM_007872034.1"/>
</dbReference>
<dbReference type="GO" id="GO:0061630">
    <property type="term" value="F:ubiquitin protein ligase activity"/>
    <property type="evidence" value="ECO:0007669"/>
    <property type="project" value="InterPro"/>
</dbReference>
<dbReference type="OrthoDB" id="5795902at2759"/>
<name>S7PTU7_GLOTA</name>
<dbReference type="InterPro" id="IPR019787">
    <property type="entry name" value="Znf_PHD-finger"/>
</dbReference>
<dbReference type="OMA" id="GAMVYNH"/>
<feature type="compositionally biased region" description="Basic and acidic residues" evidence="5">
    <location>
        <begin position="253"/>
        <end position="265"/>
    </location>
</feature>
<gene>
    <name evidence="7" type="ORF">GLOTRDRAFT_81366</name>
</gene>
<dbReference type="STRING" id="670483.S7PTU7"/>
<proteinExistence type="predicted"/>
<dbReference type="HOGENOM" id="CLU_025221_1_0_1"/>
<dbReference type="InterPro" id="IPR001965">
    <property type="entry name" value="Znf_PHD"/>
</dbReference>
<keyword evidence="3" id="KW-0862">Zinc</keyword>
<feature type="compositionally biased region" description="Basic and acidic residues" evidence="5">
    <location>
        <begin position="232"/>
        <end position="247"/>
    </location>
</feature>
<dbReference type="InterPro" id="IPR003126">
    <property type="entry name" value="Znf_UBR"/>
</dbReference>
<dbReference type="PROSITE" id="PS51157">
    <property type="entry name" value="ZF_UBR"/>
    <property type="match status" value="1"/>
</dbReference>
<dbReference type="EMBL" id="KB469311">
    <property type="protein sequence ID" value="EPQ51221.1"/>
    <property type="molecule type" value="Genomic_DNA"/>
</dbReference>
<dbReference type="SMART" id="SM00396">
    <property type="entry name" value="ZnF_UBR1"/>
    <property type="match status" value="1"/>
</dbReference>
<dbReference type="InterPro" id="IPR013083">
    <property type="entry name" value="Znf_RING/FYVE/PHD"/>
</dbReference>
<evidence type="ECO:0000256" key="5">
    <source>
        <dbReference type="SAM" id="MobiDB-lite"/>
    </source>
</evidence>
<evidence type="ECO:0000256" key="3">
    <source>
        <dbReference type="ARBA" id="ARBA00022833"/>
    </source>
</evidence>
<protein>
    <recommendedName>
        <fullName evidence="6">UBR-type domain-containing protein</fullName>
    </recommendedName>
</protein>
<dbReference type="Proteomes" id="UP000030669">
    <property type="component" value="Unassembled WGS sequence"/>
</dbReference>
<dbReference type="GO" id="GO:0005737">
    <property type="term" value="C:cytoplasm"/>
    <property type="evidence" value="ECO:0007669"/>
    <property type="project" value="TreeGrafter"/>
</dbReference>
<dbReference type="PANTHER" id="PTHR13513:SF9">
    <property type="entry name" value="E3 UBIQUITIN-PROTEIN LIGASE UBR7-RELATED"/>
    <property type="match status" value="1"/>
</dbReference>
<feature type="region of interest" description="Disordered" evidence="5">
    <location>
        <begin position="230"/>
        <end position="281"/>
    </location>
</feature>
<dbReference type="InterPro" id="IPR047506">
    <property type="entry name" value="UBR7-like_UBR-box"/>
</dbReference>
<dbReference type="InterPro" id="IPR019786">
    <property type="entry name" value="Zinc_finger_PHD-type_CS"/>
</dbReference>
<dbReference type="KEGG" id="gtr:GLOTRDRAFT_81366"/>